<protein>
    <submittedName>
        <fullName evidence="2">DUF222 domain-containing protein</fullName>
    </submittedName>
</protein>
<feature type="non-terminal residue" evidence="2">
    <location>
        <position position="221"/>
    </location>
</feature>
<proteinExistence type="predicted"/>
<accession>A0ABW3CEX2</accession>
<dbReference type="Proteomes" id="UP001597083">
    <property type="component" value="Unassembled WGS sequence"/>
</dbReference>
<feature type="domain" description="DUF222" evidence="1">
    <location>
        <begin position="8"/>
        <end position="206"/>
    </location>
</feature>
<sequence>AAATDLHEAALAALIERVDTHGETTRWGFPSPMAWLRTRLGMREARAKERLSLARQHQRLPITVERHTSGTLSYGYAATVAGAVTRLSDEDCAAAEEILLDLADQGLSPGRVAAFGERITDLIAEHNGTERPDEDSRRGYQRSWIDSTRSLDGGRFIKGWLNAEDAATWDTALATLAKPAGADDCRDLAERTAAALTTVLAGGHQAAKVTVIVDLDTLTGG</sequence>
<evidence type="ECO:0000313" key="2">
    <source>
        <dbReference type="EMBL" id="MFD0853101.1"/>
    </source>
</evidence>
<keyword evidence="3" id="KW-1185">Reference proteome</keyword>
<dbReference type="EMBL" id="JBHTIR010001886">
    <property type="protein sequence ID" value="MFD0853101.1"/>
    <property type="molecule type" value="Genomic_DNA"/>
</dbReference>
<evidence type="ECO:0000313" key="3">
    <source>
        <dbReference type="Proteomes" id="UP001597083"/>
    </source>
</evidence>
<feature type="non-terminal residue" evidence="2">
    <location>
        <position position="1"/>
    </location>
</feature>
<dbReference type="InterPro" id="IPR003870">
    <property type="entry name" value="DUF222"/>
</dbReference>
<dbReference type="Pfam" id="PF02720">
    <property type="entry name" value="DUF222"/>
    <property type="match status" value="1"/>
</dbReference>
<organism evidence="2 3">
    <name type="scientific">Actinomadura adrarensis</name>
    <dbReference type="NCBI Taxonomy" id="1819600"/>
    <lineage>
        <taxon>Bacteria</taxon>
        <taxon>Bacillati</taxon>
        <taxon>Actinomycetota</taxon>
        <taxon>Actinomycetes</taxon>
        <taxon>Streptosporangiales</taxon>
        <taxon>Thermomonosporaceae</taxon>
        <taxon>Actinomadura</taxon>
    </lineage>
</organism>
<name>A0ABW3CEX2_9ACTN</name>
<gene>
    <name evidence="2" type="ORF">ACFQ07_12750</name>
</gene>
<comment type="caution">
    <text evidence="2">The sequence shown here is derived from an EMBL/GenBank/DDBJ whole genome shotgun (WGS) entry which is preliminary data.</text>
</comment>
<reference evidence="3" key="1">
    <citation type="journal article" date="2019" name="Int. J. Syst. Evol. Microbiol.">
        <title>The Global Catalogue of Microorganisms (GCM) 10K type strain sequencing project: providing services to taxonomists for standard genome sequencing and annotation.</title>
        <authorList>
            <consortium name="The Broad Institute Genomics Platform"/>
            <consortium name="The Broad Institute Genome Sequencing Center for Infectious Disease"/>
            <person name="Wu L."/>
            <person name="Ma J."/>
        </authorList>
    </citation>
    <scope>NUCLEOTIDE SEQUENCE [LARGE SCALE GENOMIC DNA]</scope>
    <source>
        <strain evidence="3">JCM 31696</strain>
    </source>
</reference>
<evidence type="ECO:0000259" key="1">
    <source>
        <dbReference type="Pfam" id="PF02720"/>
    </source>
</evidence>